<dbReference type="Proteomes" id="UP000039021">
    <property type="component" value="Unassembled WGS sequence"/>
</dbReference>
<gene>
    <name evidence="1" type="ORF">ERS007739_00085</name>
</gene>
<accession>A0A916L789</accession>
<protein>
    <submittedName>
        <fullName evidence="1">Uncharacterized protein</fullName>
    </submittedName>
</protein>
<name>A0A916L789_MYCTX</name>
<dbReference type="EMBL" id="CSBK01000018">
    <property type="protein sequence ID" value="COW79427.1"/>
    <property type="molecule type" value="Genomic_DNA"/>
</dbReference>
<comment type="caution">
    <text evidence="1">The sequence shown here is derived from an EMBL/GenBank/DDBJ whole genome shotgun (WGS) entry which is preliminary data.</text>
</comment>
<evidence type="ECO:0000313" key="1">
    <source>
        <dbReference type="EMBL" id="COW79427.1"/>
    </source>
</evidence>
<reference evidence="2" key="1">
    <citation type="submission" date="2015-03" db="EMBL/GenBank/DDBJ databases">
        <authorList>
            <consortium name="Pathogen Informatics"/>
        </authorList>
    </citation>
    <scope>NUCLEOTIDE SEQUENCE [LARGE SCALE GENOMIC DNA]</scope>
    <source>
        <strain evidence="2">N09902308</strain>
    </source>
</reference>
<proteinExistence type="predicted"/>
<dbReference type="AlphaFoldDB" id="A0A916L789"/>
<evidence type="ECO:0000313" key="2">
    <source>
        <dbReference type="Proteomes" id="UP000039021"/>
    </source>
</evidence>
<sequence>MPISVPVVPRPATKCVISGRSASSSGPVPQ</sequence>
<organism evidence="1 2">
    <name type="scientific">Mycobacterium tuberculosis</name>
    <dbReference type="NCBI Taxonomy" id="1773"/>
    <lineage>
        <taxon>Bacteria</taxon>
        <taxon>Bacillati</taxon>
        <taxon>Actinomycetota</taxon>
        <taxon>Actinomycetes</taxon>
        <taxon>Mycobacteriales</taxon>
        <taxon>Mycobacteriaceae</taxon>
        <taxon>Mycobacterium</taxon>
        <taxon>Mycobacterium tuberculosis complex</taxon>
    </lineage>
</organism>